<evidence type="ECO:0000256" key="1">
    <source>
        <dbReference type="ARBA" id="ARBA00022630"/>
    </source>
</evidence>
<dbReference type="InterPro" id="IPR036683">
    <property type="entry name" value="CO_DH_flav_C_dom_sf"/>
</dbReference>
<feature type="domain" description="FAD-binding PCMH-type" evidence="4">
    <location>
        <begin position="1"/>
        <end position="178"/>
    </location>
</feature>
<dbReference type="AlphaFoldDB" id="A0A0F4U061"/>
<name>A0A0F4U061_PSEFL</name>
<reference evidence="5 6" key="1">
    <citation type="submission" date="2015-03" db="EMBL/GenBank/DDBJ databases">
        <title>Comparative genomics of Pseudomonas insights into diversity of traits involved in vanlence and defense.</title>
        <authorList>
            <person name="Qin Y."/>
        </authorList>
    </citation>
    <scope>NUCLEOTIDE SEQUENCE [LARGE SCALE GENOMIC DNA]</scope>
    <source>
        <strain evidence="5 6">C8</strain>
    </source>
</reference>
<dbReference type="PATRIC" id="fig|294.132.peg.5357"/>
<organism evidence="5 6">
    <name type="scientific">Pseudomonas fluorescens</name>
    <dbReference type="NCBI Taxonomy" id="294"/>
    <lineage>
        <taxon>Bacteria</taxon>
        <taxon>Pseudomonadati</taxon>
        <taxon>Pseudomonadota</taxon>
        <taxon>Gammaproteobacteria</taxon>
        <taxon>Pseudomonadales</taxon>
        <taxon>Pseudomonadaceae</taxon>
        <taxon>Pseudomonas</taxon>
    </lineage>
</organism>
<evidence type="ECO:0000256" key="3">
    <source>
        <dbReference type="ARBA" id="ARBA00023002"/>
    </source>
</evidence>
<evidence type="ECO:0000259" key="4">
    <source>
        <dbReference type="PROSITE" id="PS51387"/>
    </source>
</evidence>
<sequence length="280" mass="29657">MKAVAFDYLRPATLSAGLQALADQSAGIVKVMGGSQSLGPMLNLRLARPNKVVDVSGFTEMQQVSEDGEWLLVGAAITHSQIEDGVFAALRGTLLAEVAPQIAYRAIRNRGTLGGSLAHADPAADWVLVAFTLGAEVELRSVRAKRRLSMAEFMLGAYTTVLAEDELITGLRIPRLGPRATWAYHKLCRKTGEFAEASCAAVFDPDRGLARIVLGALDGPPSLLGELSVAVARQGAAALEPAALAKAVASVTPGKDAVDRQQSLTALRRCLDSIFKEPRV</sequence>
<dbReference type="RefSeq" id="WP_046037986.1">
    <property type="nucleotide sequence ID" value="NZ_LACC01000006.1"/>
</dbReference>
<accession>A0A0F4U061</accession>
<evidence type="ECO:0000256" key="2">
    <source>
        <dbReference type="ARBA" id="ARBA00022827"/>
    </source>
</evidence>
<gene>
    <name evidence="5" type="ORF">VC35_04320</name>
</gene>
<dbReference type="GO" id="GO:0016491">
    <property type="term" value="F:oxidoreductase activity"/>
    <property type="evidence" value="ECO:0007669"/>
    <property type="project" value="UniProtKB-KW"/>
</dbReference>
<proteinExistence type="predicted"/>
<dbReference type="Proteomes" id="UP000033588">
    <property type="component" value="Unassembled WGS sequence"/>
</dbReference>
<comment type="caution">
    <text evidence="5">The sequence shown here is derived from an EMBL/GenBank/DDBJ whole genome shotgun (WGS) entry which is preliminary data.</text>
</comment>
<dbReference type="InterPro" id="IPR051312">
    <property type="entry name" value="Diverse_Substr_Oxidored"/>
</dbReference>
<dbReference type="InterPro" id="IPR016166">
    <property type="entry name" value="FAD-bd_PCMH"/>
</dbReference>
<evidence type="ECO:0000313" key="5">
    <source>
        <dbReference type="EMBL" id="KJZ49685.1"/>
    </source>
</evidence>
<keyword evidence="2" id="KW-0274">FAD</keyword>
<protein>
    <submittedName>
        <fullName evidence="5">Carbon monoxide dehydrogenase</fullName>
    </submittedName>
</protein>
<dbReference type="PROSITE" id="PS51387">
    <property type="entry name" value="FAD_PCMH"/>
    <property type="match status" value="1"/>
</dbReference>
<dbReference type="Gene3D" id="3.30.43.10">
    <property type="entry name" value="Uridine Diphospho-n-acetylenolpyruvylglucosamine Reductase, domain 2"/>
    <property type="match status" value="1"/>
</dbReference>
<dbReference type="InterPro" id="IPR036318">
    <property type="entry name" value="FAD-bd_PCMH-like_sf"/>
</dbReference>
<dbReference type="GO" id="GO:0071949">
    <property type="term" value="F:FAD binding"/>
    <property type="evidence" value="ECO:0007669"/>
    <property type="project" value="InterPro"/>
</dbReference>
<dbReference type="EMBL" id="LACC01000006">
    <property type="protein sequence ID" value="KJZ49685.1"/>
    <property type="molecule type" value="Genomic_DNA"/>
</dbReference>
<dbReference type="PANTHER" id="PTHR42659:SF2">
    <property type="entry name" value="XANTHINE DEHYDROGENASE SUBUNIT C-RELATED"/>
    <property type="match status" value="1"/>
</dbReference>
<dbReference type="InterPro" id="IPR016167">
    <property type="entry name" value="FAD-bd_PCMH_sub1"/>
</dbReference>
<keyword evidence="3" id="KW-0560">Oxidoreductase</keyword>
<evidence type="ECO:0000313" key="6">
    <source>
        <dbReference type="Proteomes" id="UP000033588"/>
    </source>
</evidence>
<dbReference type="OrthoDB" id="9793944at2"/>
<dbReference type="SUPFAM" id="SSF55447">
    <property type="entry name" value="CO dehydrogenase flavoprotein C-terminal domain-like"/>
    <property type="match status" value="1"/>
</dbReference>
<dbReference type="SUPFAM" id="SSF56176">
    <property type="entry name" value="FAD-binding/transporter-associated domain-like"/>
    <property type="match status" value="1"/>
</dbReference>
<dbReference type="PANTHER" id="PTHR42659">
    <property type="entry name" value="XANTHINE DEHYDROGENASE SUBUNIT C-RELATED"/>
    <property type="match status" value="1"/>
</dbReference>
<dbReference type="InterPro" id="IPR016169">
    <property type="entry name" value="FAD-bd_PCMH_sub2"/>
</dbReference>
<dbReference type="Gene3D" id="3.30.465.10">
    <property type="match status" value="1"/>
</dbReference>
<keyword evidence="1" id="KW-0285">Flavoprotein</keyword>
<dbReference type="Pfam" id="PF00941">
    <property type="entry name" value="FAD_binding_5"/>
    <property type="match status" value="1"/>
</dbReference>
<dbReference type="InterPro" id="IPR002346">
    <property type="entry name" value="Mopterin_DH_FAD-bd"/>
</dbReference>